<feature type="binding site" evidence="6">
    <location>
        <position position="247"/>
    </location>
    <ligand>
        <name>a divalent metal cation</name>
        <dbReference type="ChEBI" id="CHEBI:60240"/>
        <label>1</label>
    </ligand>
</feature>
<dbReference type="InterPro" id="IPR002467">
    <property type="entry name" value="Pept_M24A_MAP1"/>
</dbReference>
<evidence type="ECO:0000256" key="7">
    <source>
        <dbReference type="RuleBase" id="RU003653"/>
    </source>
</evidence>
<accession>A0A1F6M6Z8</accession>
<dbReference type="STRING" id="1798682.A3C15_00055"/>
<feature type="binding site" evidence="6">
    <location>
        <position position="84"/>
    </location>
    <ligand>
        <name>substrate</name>
    </ligand>
</feature>
<evidence type="ECO:0000256" key="4">
    <source>
        <dbReference type="ARBA" id="ARBA00022723"/>
    </source>
</evidence>
<feature type="binding site" evidence="6">
    <location>
        <position position="102"/>
    </location>
    <ligand>
        <name>a divalent metal cation</name>
        <dbReference type="ChEBI" id="CHEBI:60240"/>
        <label>1</label>
    </ligand>
</feature>
<evidence type="ECO:0000313" key="9">
    <source>
        <dbReference type="EMBL" id="OGH67427.1"/>
    </source>
</evidence>
<evidence type="ECO:0000256" key="5">
    <source>
        <dbReference type="ARBA" id="ARBA00022801"/>
    </source>
</evidence>
<dbReference type="InterPro" id="IPR036005">
    <property type="entry name" value="Creatinase/aminopeptidase-like"/>
</dbReference>
<dbReference type="GO" id="GO:0006508">
    <property type="term" value="P:proteolysis"/>
    <property type="evidence" value="ECO:0007669"/>
    <property type="project" value="UniProtKB-KW"/>
</dbReference>
<dbReference type="EMBL" id="MFQD01000047">
    <property type="protein sequence ID" value="OGH67427.1"/>
    <property type="molecule type" value="Genomic_DNA"/>
</dbReference>
<reference evidence="9 10" key="1">
    <citation type="journal article" date="2016" name="Nat. Commun.">
        <title>Thousands of microbial genomes shed light on interconnected biogeochemical processes in an aquifer system.</title>
        <authorList>
            <person name="Anantharaman K."/>
            <person name="Brown C.T."/>
            <person name="Hug L.A."/>
            <person name="Sharon I."/>
            <person name="Castelle C.J."/>
            <person name="Probst A.J."/>
            <person name="Thomas B.C."/>
            <person name="Singh A."/>
            <person name="Wilkins M.J."/>
            <person name="Karaoz U."/>
            <person name="Brodie E.L."/>
            <person name="Williams K.H."/>
            <person name="Hubbard S.S."/>
            <person name="Banfield J.F."/>
        </authorList>
    </citation>
    <scope>NUCLEOTIDE SEQUENCE [LARGE SCALE GENOMIC DNA]</scope>
</reference>
<dbReference type="SUPFAM" id="SSF55920">
    <property type="entry name" value="Creatinase/aminopeptidase"/>
    <property type="match status" value="1"/>
</dbReference>
<keyword evidence="2 6" id="KW-0031">Aminopeptidase</keyword>
<dbReference type="Proteomes" id="UP000176532">
    <property type="component" value="Unassembled WGS sequence"/>
</dbReference>
<dbReference type="Pfam" id="PF00557">
    <property type="entry name" value="Peptidase_M24"/>
    <property type="match status" value="1"/>
</dbReference>
<name>A0A1F6M6Z8_9BACT</name>
<evidence type="ECO:0000259" key="8">
    <source>
        <dbReference type="Pfam" id="PF00557"/>
    </source>
</evidence>
<dbReference type="Gene3D" id="3.90.230.10">
    <property type="entry name" value="Creatinase/methionine aminopeptidase superfamily"/>
    <property type="match status" value="1"/>
</dbReference>
<comment type="similarity">
    <text evidence="6">Belongs to the peptidase M24A family. Methionine aminopeptidase type 1 subfamily.</text>
</comment>
<evidence type="ECO:0000256" key="6">
    <source>
        <dbReference type="HAMAP-Rule" id="MF_01974"/>
    </source>
</evidence>
<sequence>MKRFVKSDEAVAAIREGGKLLGEILEKIGAAVRVGATALQMDELAQHLIRDCGGRPSFLGYSIGPRYPAYPAALCVSVNDEVVHGIPKASTVFADGDIVGLDIGMEWPFKKGTTGFYTDTAMSVGVGQVSERDQKLMDRTRAALFAGIAAARGGADIRDVSRAIEGSLTPFGYGIVEDLVGHGVGYGVHEDPQVPNYVYRGAPSIPLVPQMVLALEPMVNHGGRAVVTDRDHWTIKTADGSRSAHFEHTIIITTAGAEIVTLRPRET</sequence>
<comment type="function">
    <text evidence="1 6">Removes the N-terminal methionine from nascent proteins. The N-terminal methionine is often cleaved when the second residue in the primary sequence is small and uncharged (Met-Ala-, Cys, Gly, Pro, Ser, Thr, or Val). Requires deformylation of the N(alpha)-formylated initiator methionine before it can be hydrolyzed.</text>
</comment>
<keyword evidence="4 6" id="KW-0479">Metal-binding</keyword>
<feature type="binding site" evidence="6">
    <location>
        <position position="189"/>
    </location>
    <ligand>
        <name>substrate</name>
    </ligand>
</feature>
<dbReference type="PANTHER" id="PTHR43330:SF27">
    <property type="entry name" value="METHIONINE AMINOPEPTIDASE"/>
    <property type="match status" value="1"/>
</dbReference>
<dbReference type="GO" id="GO:0046872">
    <property type="term" value="F:metal ion binding"/>
    <property type="evidence" value="ECO:0007669"/>
    <property type="project" value="UniProtKB-UniRule"/>
</dbReference>
<feature type="binding site" evidence="6">
    <location>
        <position position="247"/>
    </location>
    <ligand>
        <name>a divalent metal cation</name>
        <dbReference type="ChEBI" id="CHEBI:60240"/>
        <label>2</label>
        <note>catalytic</note>
    </ligand>
</feature>
<dbReference type="PANTHER" id="PTHR43330">
    <property type="entry name" value="METHIONINE AMINOPEPTIDASE"/>
    <property type="match status" value="1"/>
</dbReference>
<evidence type="ECO:0000313" key="10">
    <source>
        <dbReference type="Proteomes" id="UP000176532"/>
    </source>
</evidence>
<keyword evidence="3 6" id="KW-0645">Protease</keyword>
<dbReference type="InterPro" id="IPR001714">
    <property type="entry name" value="Pept_M24_MAP"/>
</dbReference>
<keyword evidence="5 6" id="KW-0378">Hydrolase</keyword>
<feature type="binding site" evidence="6">
    <location>
        <position position="119"/>
    </location>
    <ligand>
        <name>a divalent metal cation</name>
        <dbReference type="ChEBI" id="CHEBI:60240"/>
        <label>1</label>
    </ligand>
</feature>
<dbReference type="AlphaFoldDB" id="A0A1F6M6Z8"/>
<feature type="binding site" evidence="6">
    <location>
        <position position="182"/>
    </location>
    <ligand>
        <name>a divalent metal cation</name>
        <dbReference type="ChEBI" id="CHEBI:60240"/>
        <label>2</label>
        <note>catalytic</note>
    </ligand>
</feature>
<evidence type="ECO:0000256" key="1">
    <source>
        <dbReference type="ARBA" id="ARBA00002521"/>
    </source>
</evidence>
<dbReference type="GO" id="GO:0005829">
    <property type="term" value="C:cytosol"/>
    <property type="evidence" value="ECO:0007669"/>
    <property type="project" value="TreeGrafter"/>
</dbReference>
<dbReference type="GO" id="GO:0004239">
    <property type="term" value="F:initiator methionyl aminopeptidase activity"/>
    <property type="evidence" value="ECO:0007669"/>
    <property type="project" value="UniProtKB-UniRule"/>
</dbReference>
<feature type="domain" description="Peptidase M24" evidence="8">
    <location>
        <begin position="13"/>
        <end position="253"/>
    </location>
</feature>
<comment type="subunit">
    <text evidence="6">Monomer.</text>
</comment>
<dbReference type="HAMAP" id="MF_01974">
    <property type="entry name" value="MetAP_1"/>
    <property type="match status" value="1"/>
</dbReference>
<dbReference type="NCBIfam" id="TIGR00500">
    <property type="entry name" value="met_pdase_I"/>
    <property type="match status" value="1"/>
</dbReference>
<organism evidence="9 10">
    <name type="scientific">Candidatus Magasanikbacteria bacterium RIFCSPHIGHO2_02_FULL_50_9b</name>
    <dbReference type="NCBI Taxonomy" id="1798682"/>
    <lineage>
        <taxon>Bacteria</taxon>
        <taxon>Candidatus Magasanikiibacteriota</taxon>
    </lineage>
</organism>
<evidence type="ECO:0000256" key="2">
    <source>
        <dbReference type="ARBA" id="ARBA00022438"/>
    </source>
</evidence>
<comment type="caution">
    <text evidence="9">The sequence shown here is derived from an EMBL/GenBank/DDBJ whole genome shotgun (WGS) entry which is preliminary data.</text>
</comment>
<dbReference type="GO" id="GO:0070006">
    <property type="term" value="F:metalloaminopeptidase activity"/>
    <property type="evidence" value="ECO:0007669"/>
    <property type="project" value="UniProtKB-UniRule"/>
</dbReference>
<gene>
    <name evidence="6" type="primary">map</name>
    <name evidence="9" type="ORF">A3C15_00055</name>
</gene>
<evidence type="ECO:0000256" key="3">
    <source>
        <dbReference type="ARBA" id="ARBA00022670"/>
    </source>
</evidence>
<comment type="cofactor">
    <cofactor evidence="6">
        <name>Co(2+)</name>
        <dbReference type="ChEBI" id="CHEBI:48828"/>
    </cofactor>
    <cofactor evidence="6">
        <name>Zn(2+)</name>
        <dbReference type="ChEBI" id="CHEBI:29105"/>
    </cofactor>
    <cofactor evidence="6">
        <name>Mn(2+)</name>
        <dbReference type="ChEBI" id="CHEBI:29035"/>
    </cofactor>
    <cofactor evidence="6">
        <name>Fe(2+)</name>
        <dbReference type="ChEBI" id="CHEBI:29033"/>
    </cofactor>
    <text evidence="6">Binds 2 divalent metal cations per subunit. Has a high-affinity and a low affinity metal-binding site. The true nature of the physiological cofactor is under debate. The enzyme is active with cobalt, zinc, manganese or divalent iron ions. Most likely, methionine aminopeptidases function as mononuclear Fe(2+)-metalloproteases under physiological conditions, and the catalytically relevant metal-binding site has been assigned to the histidine-containing high-affinity site.</text>
</comment>
<protein>
    <recommendedName>
        <fullName evidence="6 7">Methionine aminopeptidase</fullName>
        <shortName evidence="6">MAP</shortName>
        <shortName evidence="6">MetAP</shortName>
        <ecNumber evidence="6 7">3.4.11.18</ecNumber>
    </recommendedName>
    <alternativeName>
        <fullName evidence="6">Peptidase M</fullName>
    </alternativeName>
</protein>
<dbReference type="InterPro" id="IPR000994">
    <property type="entry name" value="Pept_M24"/>
</dbReference>
<dbReference type="PRINTS" id="PR00599">
    <property type="entry name" value="MAPEPTIDASE"/>
</dbReference>
<comment type="catalytic activity">
    <reaction evidence="6 7">
        <text>Release of N-terminal amino acids, preferentially methionine, from peptides and arylamides.</text>
        <dbReference type="EC" id="3.4.11.18"/>
    </reaction>
</comment>
<feature type="binding site" evidence="6">
    <location>
        <position position="119"/>
    </location>
    <ligand>
        <name>a divalent metal cation</name>
        <dbReference type="ChEBI" id="CHEBI:60240"/>
        <label>2</label>
        <note>catalytic</note>
    </ligand>
</feature>
<dbReference type="EC" id="3.4.11.18" evidence="6 7"/>
<feature type="binding site" evidence="6">
    <location>
        <position position="216"/>
    </location>
    <ligand>
        <name>a divalent metal cation</name>
        <dbReference type="ChEBI" id="CHEBI:60240"/>
        <label>2</label>
        <note>catalytic</note>
    </ligand>
</feature>
<proteinExistence type="inferred from homology"/>